<evidence type="ECO:0000313" key="1">
    <source>
        <dbReference type="EMBL" id="KJH44105.1"/>
    </source>
</evidence>
<keyword evidence="2" id="KW-1185">Reference proteome</keyword>
<sequence length="157" mass="17566">MIGMHSNCMGGDCEPSKKEMVDVCTAILRPHNVLCRATTEMLLLLVKHAPTVSLCQNKLACSIEHHGNSTSTANITLSDVERTAIKIFYGYGNPNGQRKMRVNNGRGSRDLEQFIETHGIRADSSEFAEHLDKNDLLEISRRFVDAVEYYHANMLIS</sequence>
<accession>A0A0D8XHF3</accession>
<evidence type="ECO:0000313" key="2">
    <source>
        <dbReference type="Proteomes" id="UP000053766"/>
    </source>
</evidence>
<name>A0A0D8XHF3_DICVI</name>
<reference evidence="1 2" key="1">
    <citation type="submission" date="2013-11" db="EMBL/GenBank/DDBJ databases">
        <title>Draft genome of the bovine lungworm Dictyocaulus viviparus.</title>
        <authorList>
            <person name="Mitreva M."/>
        </authorList>
    </citation>
    <scope>NUCLEOTIDE SEQUENCE [LARGE SCALE GENOMIC DNA]</scope>
    <source>
        <strain evidence="1 2">HannoverDv2000</strain>
    </source>
</reference>
<proteinExistence type="predicted"/>
<gene>
    <name evidence="1" type="ORF">DICVIV_09885</name>
</gene>
<dbReference type="AlphaFoldDB" id="A0A0D8XHF3"/>
<organism evidence="1 2">
    <name type="scientific">Dictyocaulus viviparus</name>
    <name type="common">Bovine lungworm</name>
    <dbReference type="NCBI Taxonomy" id="29172"/>
    <lineage>
        <taxon>Eukaryota</taxon>
        <taxon>Metazoa</taxon>
        <taxon>Ecdysozoa</taxon>
        <taxon>Nematoda</taxon>
        <taxon>Chromadorea</taxon>
        <taxon>Rhabditida</taxon>
        <taxon>Rhabditina</taxon>
        <taxon>Rhabditomorpha</taxon>
        <taxon>Strongyloidea</taxon>
        <taxon>Metastrongylidae</taxon>
        <taxon>Dictyocaulus</taxon>
    </lineage>
</organism>
<protein>
    <submittedName>
        <fullName evidence="1">Uncharacterized protein</fullName>
    </submittedName>
</protein>
<reference evidence="2" key="2">
    <citation type="journal article" date="2016" name="Sci. Rep.">
        <title>Dictyocaulus viviparus genome, variome and transcriptome elucidate lungworm biology and support future intervention.</title>
        <authorList>
            <person name="McNulty S.N."/>
            <person name="Strube C."/>
            <person name="Rosa B.A."/>
            <person name="Martin J.C."/>
            <person name="Tyagi R."/>
            <person name="Choi Y.J."/>
            <person name="Wang Q."/>
            <person name="Hallsworth Pepin K."/>
            <person name="Zhang X."/>
            <person name="Ozersky P."/>
            <person name="Wilson R.K."/>
            <person name="Sternberg P.W."/>
            <person name="Gasser R.B."/>
            <person name="Mitreva M."/>
        </authorList>
    </citation>
    <scope>NUCLEOTIDE SEQUENCE [LARGE SCALE GENOMIC DNA]</scope>
    <source>
        <strain evidence="2">HannoverDv2000</strain>
    </source>
</reference>
<dbReference type="EMBL" id="KN716500">
    <property type="protein sequence ID" value="KJH44105.1"/>
    <property type="molecule type" value="Genomic_DNA"/>
</dbReference>
<dbReference type="Proteomes" id="UP000053766">
    <property type="component" value="Unassembled WGS sequence"/>
</dbReference>